<evidence type="ECO:0000256" key="1">
    <source>
        <dbReference type="ARBA" id="ARBA00007345"/>
    </source>
</evidence>
<dbReference type="InterPro" id="IPR002222">
    <property type="entry name" value="Ribosomal_uS19"/>
</dbReference>
<dbReference type="EMBL" id="JANJYI010000002">
    <property type="protein sequence ID" value="KAK2659155.1"/>
    <property type="molecule type" value="Genomic_DNA"/>
</dbReference>
<proteinExistence type="inferred from homology"/>
<dbReference type="GO" id="GO:0000028">
    <property type="term" value="P:ribosomal small subunit assembly"/>
    <property type="evidence" value="ECO:0007669"/>
    <property type="project" value="TreeGrafter"/>
</dbReference>
<evidence type="ECO:0000256" key="3">
    <source>
        <dbReference type="ARBA" id="ARBA00023274"/>
    </source>
</evidence>
<dbReference type="Proteomes" id="UP001280121">
    <property type="component" value="Unassembled WGS sequence"/>
</dbReference>
<dbReference type="Gene3D" id="3.30.860.10">
    <property type="entry name" value="30s Ribosomal Protein S19, Chain A"/>
    <property type="match status" value="1"/>
</dbReference>
<dbReference type="AlphaFoldDB" id="A0AAE0CPV7"/>
<protein>
    <recommendedName>
        <fullName evidence="7">40S ribosomal protein S15</fullName>
    </recommendedName>
</protein>
<sequence length="119" mass="12997">MADVDPQVATAAQPKKRTFKKFSFRGVDLDALLDMSTGELVKLFRACARRSGVNMGKSDPTDPACPGPFSKMGHARSESRFRLDRIYITYGTIDVLALARKRLVPAALAHSLGRISTVS</sequence>
<keyword evidence="2" id="KW-0689">Ribosomal protein</keyword>
<gene>
    <name evidence="5" type="ORF">Ddye_005688</name>
</gene>
<accession>A0AAE0CPV7</accession>
<evidence type="ECO:0000256" key="4">
    <source>
        <dbReference type="SAM" id="MobiDB-lite"/>
    </source>
</evidence>
<reference evidence="5" key="1">
    <citation type="journal article" date="2023" name="Plant J.">
        <title>Genome sequences and population genomics provide insights into the demographic history, inbreeding, and mutation load of two 'living fossil' tree species of Dipteronia.</title>
        <authorList>
            <person name="Feng Y."/>
            <person name="Comes H.P."/>
            <person name="Chen J."/>
            <person name="Zhu S."/>
            <person name="Lu R."/>
            <person name="Zhang X."/>
            <person name="Li P."/>
            <person name="Qiu J."/>
            <person name="Olsen K.M."/>
            <person name="Qiu Y."/>
        </authorList>
    </citation>
    <scope>NUCLEOTIDE SEQUENCE</scope>
    <source>
        <strain evidence="5">KIB01</strain>
    </source>
</reference>
<dbReference type="InterPro" id="IPR023575">
    <property type="entry name" value="Ribosomal_uS19_SF"/>
</dbReference>
<feature type="region of interest" description="Disordered" evidence="4">
    <location>
        <begin position="53"/>
        <end position="74"/>
    </location>
</feature>
<dbReference type="GO" id="GO:0022627">
    <property type="term" value="C:cytosolic small ribosomal subunit"/>
    <property type="evidence" value="ECO:0007669"/>
    <property type="project" value="TreeGrafter"/>
</dbReference>
<dbReference type="PANTHER" id="PTHR11880">
    <property type="entry name" value="RIBOSOMAL PROTEIN S19P FAMILY MEMBER"/>
    <property type="match status" value="1"/>
</dbReference>
<name>A0AAE0CPV7_9ROSI</name>
<comment type="caution">
    <text evidence="5">The sequence shown here is derived from an EMBL/GenBank/DDBJ whole genome shotgun (WGS) entry which is preliminary data.</text>
</comment>
<dbReference type="GO" id="GO:0003735">
    <property type="term" value="F:structural constituent of ribosome"/>
    <property type="evidence" value="ECO:0007669"/>
    <property type="project" value="InterPro"/>
</dbReference>
<keyword evidence="6" id="KW-1185">Reference proteome</keyword>
<evidence type="ECO:0000313" key="6">
    <source>
        <dbReference type="Proteomes" id="UP001280121"/>
    </source>
</evidence>
<comment type="similarity">
    <text evidence="1">Belongs to the universal ribosomal protein uS19 family.</text>
</comment>
<keyword evidence="3" id="KW-0687">Ribonucleoprotein</keyword>
<dbReference type="PANTHER" id="PTHR11880:SF2">
    <property type="entry name" value="SMALL RIBOSOMAL SUBUNIT PROTEIN US19"/>
    <property type="match status" value="1"/>
</dbReference>
<dbReference type="GO" id="GO:0006412">
    <property type="term" value="P:translation"/>
    <property type="evidence" value="ECO:0007669"/>
    <property type="project" value="InterPro"/>
</dbReference>
<evidence type="ECO:0008006" key="7">
    <source>
        <dbReference type="Google" id="ProtNLM"/>
    </source>
</evidence>
<evidence type="ECO:0000256" key="2">
    <source>
        <dbReference type="ARBA" id="ARBA00022980"/>
    </source>
</evidence>
<evidence type="ECO:0000313" key="5">
    <source>
        <dbReference type="EMBL" id="KAK2659155.1"/>
    </source>
</evidence>
<organism evidence="5 6">
    <name type="scientific">Dipteronia dyeriana</name>
    <dbReference type="NCBI Taxonomy" id="168575"/>
    <lineage>
        <taxon>Eukaryota</taxon>
        <taxon>Viridiplantae</taxon>
        <taxon>Streptophyta</taxon>
        <taxon>Embryophyta</taxon>
        <taxon>Tracheophyta</taxon>
        <taxon>Spermatophyta</taxon>
        <taxon>Magnoliopsida</taxon>
        <taxon>eudicotyledons</taxon>
        <taxon>Gunneridae</taxon>
        <taxon>Pentapetalae</taxon>
        <taxon>rosids</taxon>
        <taxon>malvids</taxon>
        <taxon>Sapindales</taxon>
        <taxon>Sapindaceae</taxon>
        <taxon>Hippocastanoideae</taxon>
        <taxon>Acereae</taxon>
        <taxon>Dipteronia</taxon>
    </lineage>
</organism>